<sequence length="206" mass="22042">MLLPSVFLHSGSIQPHITTEGPSQETDRAEKLLQWIQQQDDELKARYGEDIEIEPSPILLAKMAEVFGGSGLVLASPGYKLNQRSSTFVSSASVPSSSRRRLCRRLSSKPAAATAESPTPAAAAAEPSTPAAAAAAEPSSSVTASAEQPMLVVSQDELSSKLPCPPDQMMEATRRVRILAGLLSSLLDSNGSPWRILDVLNQLRMY</sequence>
<evidence type="ECO:0000313" key="2">
    <source>
        <dbReference type="EMBL" id="MEQ2312772.1"/>
    </source>
</evidence>
<evidence type="ECO:0000313" key="3">
    <source>
        <dbReference type="Proteomes" id="UP001469553"/>
    </source>
</evidence>
<feature type="compositionally biased region" description="Low complexity" evidence="1">
    <location>
        <begin position="108"/>
        <end position="140"/>
    </location>
</feature>
<comment type="caution">
    <text evidence="2">The sequence shown here is derived from an EMBL/GenBank/DDBJ whole genome shotgun (WGS) entry which is preliminary data.</text>
</comment>
<dbReference type="Proteomes" id="UP001469553">
    <property type="component" value="Unassembled WGS sequence"/>
</dbReference>
<reference evidence="2 3" key="1">
    <citation type="submission" date="2021-06" db="EMBL/GenBank/DDBJ databases">
        <authorList>
            <person name="Palmer J.M."/>
        </authorList>
    </citation>
    <scope>NUCLEOTIDE SEQUENCE [LARGE SCALE GENOMIC DNA]</scope>
    <source>
        <strain evidence="2 3">AS_MEX2019</strain>
        <tissue evidence="2">Muscle</tissue>
    </source>
</reference>
<protein>
    <submittedName>
        <fullName evidence="2">Uncharacterized protein</fullName>
    </submittedName>
</protein>
<accession>A0ABV1A458</accession>
<gene>
    <name evidence="2" type="ORF">AMECASPLE_034672</name>
</gene>
<organism evidence="2 3">
    <name type="scientific">Ameca splendens</name>
    <dbReference type="NCBI Taxonomy" id="208324"/>
    <lineage>
        <taxon>Eukaryota</taxon>
        <taxon>Metazoa</taxon>
        <taxon>Chordata</taxon>
        <taxon>Craniata</taxon>
        <taxon>Vertebrata</taxon>
        <taxon>Euteleostomi</taxon>
        <taxon>Actinopterygii</taxon>
        <taxon>Neopterygii</taxon>
        <taxon>Teleostei</taxon>
        <taxon>Neoteleostei</taxon>
        <taxon>Acanthomorphata</taxon>
        <taxon>Ovalentaria</taxon>
        <taxon>Atherinomorphae</taxon>
        <taxon>Cyprinodontiformes</taxon>
        <taxon>Goodeidae</taxon>
        <taxon>Ameca</taxon>
    </lineage>
</organism>
<dbReference type="EMBL" id="JAHRIP010080201">
    <property type="protein sequence ID" value="MEQ2312772.1"/>
    <property type="molecule type" value="Genomic_DNA"/>
</dbReference>
<name>A0ABV1A458_9TELE</name>
<proteinExistence type="predicted"/>
<keyword evidence="3" id="KW-1185">Reference proteome</keyword>
<feature type="region of interest" description="Disordered" evidence="1">
    <location>
        <begin position="106"/>
        <end position="140"/>
    </location>
</feature>
<evidence type="ECO:0000256" key="1">
    <source>
        <dbReference type="SAM" id="MobiDB-lite"/>
    </source>
</evidence>